<name>A0A5C7G029_9BURK</name>
<evidence type="ECO:0000259" key="2">
    <source>
        <dbReference type="Pfam" id="PF07811"/>
    </source>
</evidence>
<sequence length="211" mass="23784">MRERSADRRQRRGHRARCRKILHDRAGHQQYPHCRIRRSSVRAIDPQRSGALSMNLRLAWRGCAPGRRQRGSAAVEFAVLLPCLALALAPMIFCARYMWHYTVAQKAAQDASRYMSMVPVVEMRAPALAVQAKEVALEIARRELGELAPGEELRDADVLCDSNSCGFRAGTVPRTVKVSIMFYMHDPIFHTYLGPWGLPIEVNAVTPYVGK</sequence>
<dbReference type="InterPro" id="IPR012495">
    <property type="entry name" value="TadE-like_dom"/>
</dbReference>
<keyword evidence="1" id="KW-0812">Transmembrane</keyword>
<comment type="caution">
    <text evidence="3">The sequence shown here is derived from an EMBL/GenBank/DDBJ whole genome shotgun (WGS) entry which is preliminary data.</text>
</comment>
<accession>A0A5C7G029</accession>
<evidence type="ECO:0000313" key="3">
    <source>
        <dbReference type="EMBL" id="TXF96749.1"/>
    </source>
</evidence>
<dbReference type="EMBL" id="VPFD01000033">
    <property type="protein sequence ID" value="TXF96749.1"/>
    <property type="molecule type" value="Genomic_DNA"/>
</dbReference>
<organism evidence="3 4">
    <name type="scientific">Massilia arenae</name>
    <dbReference type="NCBI Taxonomy" id="2603288"/>
    <lineage>
        <taxon>Bacteria</taxon>
        <taxon>Pseudomonadati</taxon>
        <taxon>Pseudomonadota</taxon>
        <taxon>Betaproteobacteria</taxon>
        <taxon>Burkholderiales</taxon>
        <taxon>Oxalobacteraceae</taxon>
        <taxon>Telluria group</taxon>
        <taxon>Massilia</taxon>
    </lineage>
</organism>
<feature type="transmembrane region" description="Helical" evidence="1">
    <location>
        <begin position="77"/>
        <end position="99"/>
    </location>
</feature>
<keyword evidence="1" id="KW-1133">Transmembrane helix</keyword>
<evidence type="ECO:0000313" key="4">
    <source>
        <dbReference type="Proteomes" id="UP000321413"/>
    </source>
</evidence>
<protein>
    <recommendedName>
        <fullName evidence="2">TadE-like domain-containing protein</fullName>
    </recommendedName>
</protein>
<keyword evidence="4" id="KW-1185">Reference proteome</keyword>
<evidence type="ECO:0000256" key="1">
    <source>
        <dbReference type="SAM" id="Phobius"/>
    </source>
</evidence>
<dbReference type="AlphaFoldDB" id="A0A5C7G029"/>
<proteinExistence type="predicted"/>
<feature type="domain" description="TadE-like" evidence="2">
    <location>
        <begin position="71"/>
        <end position="113"/>
    </location>
</feature>
<dbReference type="Pfam" id="PF07811">
    <property type="entry name" value="TadE"/>
    <property type="match status" value="1"/>
</dbReference>
<dbReference type="Proteomes" id="UP000321413">
    <property type="component" value="Unassembled WGS sequence"/>
</dbReference>
<keyword evidence="1" id="KW-0472">Membrane</keyword>
<reference evidence="3 4" key="1">
    <citation type="submission" date="2019-08" db="EMBL/GenBank/DDBJ databases">
        <title>Massilia golmudensis sp. nov., isolated from sand in the Qinghai-Tibetan Plateau.</title>
        <authorList>
            <person name="Zhang B."/>
        </authorList>
    </citation>
    <scope>NUCLEOTIDE SEQUENCE [LARGE SCALE GENOMIC DNA]</scope>
    <source>
        <strain evidence="3 4">GEM5</strain>
    </source>
</reference>
<gene>
    <name evidence="3" type="ORF">FVD38_23280</name>
</gene>